<keyword evidence="4" id="KW-0863">Zinc-finger</keyword>
<dbReference type="PANTHER" id="PTHR24198:SF165">
    <property type="entry name" value="ANKYRIN REPEAT-CONTAINING PROTEIN-RELATED"/>
    <property type="match status" value="1"/>
</dbReference>
<gene>
    <name evidence="8" type="ORF">FOZ60_001775</name>
</gene>
<keyword evidence="4" id="KW-0862">Zinc</keyword>
<feature type="compositionally biased region" description="Acidic residues" evidence="6">
    <location>
        <begin position="490"/>
        <end position="504"/>
    </location>
</feature>
<dbReference type="Gene3D" id="4.10.60.10">
    <property type="entry name" value="Zinc finger, CCHC-type"/>
    <property type="match status" value="1"/>
</dbReference>
<dbReference type="PROSITE" id="PS50088">
    <property type="entry name" value="ANK_REPEAT"/>
    <property type="match status" value="1"/>
</dbReference>
<dbReference type="InterPro" id="IPR002110">
    <property type="entry name" value="Ankyrin_rpt"/>
</dbReference>
<dbReference type="SUPFAM" id="SSF57756">
    <property type="entry name" value="Retrovirus zinc finger-like domains"/>
    <property type="match status" value="1"/>
</dbReference>
<dbReference type="SUPFAM" id="SSF48403">
    <property type="entry name" value="Ankyrin repeat"/>
    <property type="match status" value="1"/>
</dbReference>
<evidence type="ECO:0000256" key="5">
    <source>
        <dbReference type="SAM" id="Coils"/>
    </source>
</evidence>
<dbReference type="Gene3D" id="1.25.40.20">
    <property type="entry name" value="Ankyrin repeat-containing domain"/>
    <property type="match status" value="1"/>
</dbReference>
<feature type="coiled-coil region" evidence="5">
    <location>
        <begin position="217"/>
        <end position="300"/>
    </location>
</feature>
<dbReference type="InterPro" id="IPR036770">
    <property type="entry name" value="Ankyrin_rpt-contain_sf"/>
</dbReference>
<feature type="repeat" description="ANK" evidence="3">
    <location>
        <begin position="814"/>
        <end position="846"/>
    </location>
</feature>
<organism evidence="8 9">
    <name type="scientific">Perkinsus olseni</name>
    <name type="common">Perkinsus atlanticus</name>
    <dbReference type="NCBI Taxonomy" id="32597"/>
    <lineage>
        <taxon>Eukaryota</taxon>
        <taxon>Sar</taxon>
        <taxon>Alveolata</taxon>
        <taxon>Perkinsozoa</taxon>
        <taxon>Perkinsea</taxon>
        <taxon>Perkinsida</taxon>
        <taxon>Perkinsidae</taxon>
        <taxon>Perkinsus</taxon>
    </lineage>
</organism>
<dbReference type="OrthoDB" id="449302at2759"/>
<dbReference type="PANTHER" id="PTHR24198">
    <property type="entry name" value="ANKYRIN REPEAT AND PROTEIN KINASE DOMAIN-CONTAINING PROTEIN"/>
    <property type="match status" value="1"/>
</dbReference>
<keyword evidence="5" id="KW-0175">Coiled coil</keyword>
<evidence type="ECO:0000313" key="8">
    <source>
        <dbReference type="EMBL" id="KAF4689298.1"/>
    </source>
</evidence>
<keyword evidence="2 3" id="KW-0040">ANK repeat</keyword>
<evidence type="ECO:0000259" key="7">
    <source>
        <dbReference type="PROSITE" id="PS50158"/>
    </source>
</evidence>
<dbReference type="EMBL" id="JABANP010000128">
    <property type="protein sequence ID" value="KAF4689298.1"/>
    <property type="molecule type" value="Genomic_DNA"/>
</dbReference>
<sequence length="943" mass="104912">MYRNASTRKVIHRRLGYTVNDIREPLQLGGVLIMADPTPSASSRVRREDCVQSEEVVDPEVAAAVIRDYLLPLFEEGNRPVHDAKGWVDGRSRQEERRLITSLSNFVNILVTGCWGSSKCWDFDARRNGEISGGCWTAGRSRDLTTKSGAGRGVPLPAQARLTMVVERAEDGLLSTRLLEEITQARDAITALQSRLETTEFERSGVEERYLAVRQRLHDVRRELKSAECSLNTYRARSAELEMETQSLRAQMKELSEEMRRSASANGNLSTELYNAERKIERLSRELSEQKNLTDIAKLESEVLTEQVRALHEAKQELGGMKKCQDRLRHAQEITEFKDQLEIETARVVEERNGLLGRVEDLTSAKDGLESDKARLQKKTARAQIIDLFEEMNAIRKERDKIEKRMKDLQEDRDKLKQRLKKYYARRRLFELDQRTCKNCNKEYMESANFNWSCRTHQSEFGGELWWCCGKPGKDATGCKFAKHESKDEDEYDDLLDDDDDEENGETKDEGGKKKKNKSLQNVKCYSCKEMGHAAESCPRDPNVRSLRKGFQVGKELRRLEILQTAALAGGRRTRATIGPGDRTGPSAGGEMANTINTHLRYEAVEVMAAAGDSAVDFSDISSSLAEKSAEREAILGLTDSPDGADNKIINPSRPAPATRKSTWRMVDSGEPLRLFGELGDVLMEEIVLPFPIYNLLYVACHSTTGVAAFVIVINVSVNMGNAVMNPEDSVQTIIAIRRALHHAGARGRVPPARSQTSPGLKGPSQAVTGGNPLWRAVLEDDAETLQSLLVGDLPDTSSSSDAIVAVVNAKNRSGETLLTFAAKHSSRKCVQVLTRMGCNVNAQDSSGRTAFLVACAKDNIDIAKDLFHRASCDPDIADDGGFTGFALAVVFGNVEIVRWWLTAVSRSAATDEIPGLLTSTSWRPFLLAAHLGHIEMVRVPLR</sequence>
<protein>
    <recommendedName>
        <fullName evidence="7">CCHC-type domain-containing protein</fullName>
    </recommendedName>
</protein>
<evidence type="ECO:0000256" key="4">
    <source>
        <dbReference type="PROSITE-ProRule" id="PRU00432"/>
    </source>
</evidence>
<dbReference type="SMART" id="SM00248">
    <property type="entry name" value="ANK"/>
    <property type="match status" value="3"/>
</dbReference>
<accession>A0A7J6NZR4</accession>
<dbReference type="GO" id="GO:0035556">
    <property type="term" value="P:intracellular signal transduction"/>
    <property type="evidence" value="ECO:0007669"/>
    <property type="project" value="InterPro"/>
</dbReference>
<name>A0A7J6NZR4_PEROL</name>
<feature type="region of interest" description="Disordered" evidence="6">
    <location>
        <begin position="490"/>
        <end position="515"/>
    </location>
</feature>
<proteinExistence type="predicted"/>
<dbReference type="InterPro" id="IPR001878">
    <property type="entry name" value="Znf_CCHC"/>
</dbReference>
<evidence type="ECO:0000256" key="1">
    <source>
        <dbReference type="ARBA" id="ARBA00022737"/>
    </source>
</evidence>
<evidence type="ECO:0000256" key="3">
    <source>
        <dbReference type="PROSITE-ProRule" id="PRU00023"/>
    </source>
</evidence>
<dbReference type="GO" id="GO:0003676">
    <property type="term" value="F:nucleic acid binding"/>
    <property type="evidence" value="ECO:0007669"/>
    <property type="project" value="InterPro"/>
</dbReference>
<evidence type="ECO:0000256" key="6">
    <source>
        <dbReference type="SAM" id="MobiDB-lite"/>
    </source>
</evidence>
<dbReference type="PROSITE" id="PS51113">
    <property type="entry name" value="ZF_BTK"/>
    <property type="match status" value="1"/>
</dbReference>
<dbReference type="PROSITE" id="PS50158">
    <property type="entry name" value="ZF_CCHC"/>
    <property type="match status" value="1"/>
</dbReference>
<reference evidence="8 9" key="1">
    <citation type="submission" date="2020-04" db="EMBL/GenBank/DDBJ databases">
        <title>Perkinsus olseni comparative genomics.</title>
        <authorList>
            <person name="Bogema D.R."/>
        </authorList>
    </citation>
    <scope>NUCLEOTIDE SEQUENCE [LARGE SCALE GENOMIC DNA]</scope>
    <source>
        <strain evidence="8">00978-12</strain>
    </source>
</reference>
<keyword evidence="4" id="KW-0479">Metal-binding</keyword>
<evidence type="ECO:0000313" key="9">
    <source>
        <dbReference type="Proteomes" id="UP000541610"/>
    </source>
</evidence>
<dbReference type="AlphaFoldDB" id="A0A7J6NZR4"/>
<dbReference type="InterPro" id="IPR036875">
    <property type="entry name" value="Znf_CCHC_sf"/>
</dbReference>
<feature type="domain" description="CCHC-type" evidence="7">
    <location>
        <begin position="524"/>
        <end position="540"/>
    </location>
</feature>
<dbReference type="Pfam" id="PF12796">
    <property type="entry name" value="Ank_2"/>
    <property type="match status" value="1"/>
</dbReference>
<keyword evidence="1" id="KW-0677">Repeat</keyword>
<feature type="coiled-coil region" evidence="5">
    <location>
        <begin position="359"/>
        <end position="426"/>
    </location>
</feature>
<dbReference type="GO" id="GO:0008270">
    <property type="term" value="F:zinc ion binding"/>
    <property type="evidence" value="ECO:0007669"/>
    <property type="project" value="UniProtKB-KW"/>
</dbReference>
<evidence type="ECO:0000256" key="2">
    <source>
        <dbReference type="ARBA" id="ARBA00023043"/>
    </source>
</evidence>
<dbReference type="Proteomes" id="UP000541610">
    <property type="component" value="Unassembled WGS sequence"/>
</dbReference>
<dbReference type="InterPro" id="IPR001562">
    <property type="entry name" value="Znf_Btk_motif"/>
</dbReference>
<comment type="caution">
    <text evidence="8">The sequence shown here is derived from an EMBL/GenBank/DDBJ whole genome shotgun (WGS) entry which is preliminary data.</text>
</comment>
<feature type="region of interest" description="Disordered" evidence="6">
    <location>
        <begin position="745"/>
        <end position="769"/>
    </location>
</feature>